<dbReference type="AlphaFoldDB" id="A6DLN0"/>
<keyword evidence="3" id="KW-1185">Reference proteome</keyword>
<protein>
    <submittedName>
        <fullName evidence="2">Uncharacterized protein</fullName>
    </submittedName>
</protein>
<dbReference type="RefSeq" id="WP_007278789.1">
    <property type="nucleotide sequence ID" value="NZ_ABCK01000009.1"/>
</dbReference>
<feature type="chain" id="PRO_5002692344" evidence="1">
    <location>
        <begin position="17"/>
        <end position="119"/>
    </location>
</feature>
<dbReference type="EMBL" id="ABCK01000009">
    <property type="protein sequence ID" value="EDM27485.1"/>
    <property type="molecule type" value="Genomic_DNA"/>
</dbReference>
<organism evidence="2 3">
    <name type="scientific">Lentisphaera araneosa HTCC2155</name>
    <dbReference type="NCBI Taxonomy" id="313628"/>
    <lineage>
        <taxon>Bacteria</taxon>
        <taxon>Pseudomonadati</taxon>
        <taxon>Lentisphaerota</taxon>
        <taxon>Lentisphaeria</taxon>
        <taxon>Lentisphaerales</taxon>
        <taxon>Lentisphaeraceae</taxon>
        <taxon>Lentisphaera</taxon>
    </lineage>
</organism>
<name>A6DLN0_9BACT</name>
<evidence type="ECO:0000313" key="3">
    <source>
        <dbReference type="Proteomes" id="UP000004947"/>
    </source>
</evidence>
<evidence type="ECO:0000313" key="2">
    <source>
        <dbReference type="EMBL" id="EDM27485.1"/>
    </source>
</evidence>
<reference evidence="2 3" key="1">
    <citation type="journal article" date="2010" name="J. Bacteriol.">
        <title>Genome sequence of Lentisphaera araneosa HTCC2155T, the type species of the order Lentisphaerales in the phylum Lentisphaerae.</title>
        <authorList>
            <person name="Thrash J.C."/>
            <person name="Cho J.C."/>
            <person name="Vergin K.L."/>
            <person name="Morris R.M."/>
            <person name="Giovannoni S.J."/>
        </authorList>
    </citation>
    <scope>NUCLEOTIDE SEQUENCE [LARGE SCALE GENOMIC DNA]</scope>
    <source>
        <strain evidence="2 3">HTCC2155</strain>
    </source>
</reference>
<dbReference type="PROSITE" id="PS51257">
    <property type="entry name" value="PROKAR_LIPOPROTEIN"/>
    <property type="match status" value="1"/>
</dbReference>
<dbReference type="STRING" id="313628.LNTAR_05216"/>
<proteinExistence type="predicted"/>
<sequence length="119" mass="13353">MKIIKLLIVISFVAFATQSCQSDPGEYSSVKAAKYNYAPYSAEEAWSQAIQLFGAKVVADDSATLTLDVQYFETPVTITFTPMTSRSSKYTVSARRYVVLGAEDSINTVYRELERHYNQ</sequence>
<feature type="signal peptide" evidence="1">
    <location>
        <begin position="1"/>
        <end position="16"/>
    </location>
</feature>
<accession>A6DLN0</accession>
<evidence type="ECO:0000256" key="1">
    <source>
        <dbReference type="SAM" id="SignalP"/>
    </source>
</evidence>
<keyword evidence="1" id="KW-0732">Signal</keyword>
<dbReference type="Proteomes" id="UP000004947">
    <property type="component" value="Unassembled WGS sequence"/>
</dbReference>
<comment type="caution">
    <text evidence="2">The sequence shown here is derived from an EMBL/GenBank/DDBJ whole genome shotgun (WGS) entry which is preliminary data.</text>
</comment>
<gene>
    <name evidence="2" type="ORF">LNTAR_05216</name>
</gene>